<protein>
    <recommendedName>
        <fullName evidence="6">G domain-containing protein</fullName>
    </recommendedName>
</protein>
<reference evidence="7 8" key="1">
    <citation type="journal article" date="2014" name="PLoS ONE">
        <title>Rumen cellulosomics: divergent fiber-degrading strategies revealed by comparative genome-wide analysis of six ruminococcal strains.</title>
        <authorList>
            <person name="Dassa B."/>
            <person name="Borovok I."/>
            <person name="Ruimy-Israeli V."/>
            <person name="Lamed R."/>
            <person name="Flint H.J."/>
            <person name="Duncan S.H."/>
            <person name="Henrissat B."/>
            <person name="Coutinho P."/>
            <person name="Morrison M."/>
            <person name="Mosoni P."/>
            <person name="Yeoman C.J."/>
            <person name="White B.A."/>
            <person name="Bayer E.A."/>
        </authorList>
    </citation>
    <scope>NUCLEOTIDE SEQUENCE [LARGE SCALE GENOMIC DNA]</scope>
    <source>
        <strain evidence="7 8">007c</strain>
    </source>
</reference>
<evidence type="ECO:0000256" key="1">
    <source>
        <dbReference type="ARBA" id="ARBA00004141"/>
    </source>
</evidence>
<dbReference type="InterPro" id="IPR006073">
    <property type="entry name" value="GTP-bd"/>
</dbReference>
<proteinExistence type="predicted"/>
<dbReference type="CDD" id="cd00882">
    <property type="entry name" value="Ras_like_GTPase"/>
    <property type="match status" value="1"/>
</dbReference>
<evidence type="ECO:0000313" key="7">
    <source>
        <dbReference type="EMBL" id="EWM54446.1"/>
    </source>
</evidence>
<feature type="transmembrane region" description="Helical" evidence="5">
    <location>
        <begin position="277"/>
        <end position="295"/>
    </location>
</feature>
<feature type="domain" description="G" evidence="6">
    <location>
        <begin position="62"/>
        <end position="165"/>
    </location>
</feature>
<dbReference type="EMBL" id="ATAX01000016">
    <property type="protein sequence ID" value="EWM54446.1"/>
    <property type="molecule type" value="Genomic_DNA"/>
</dbReference>
<comment type="subcellular location">
    <subcellularLocation>
        <location evidence="1">Membrane</location>
        <topology evidence="1">Multi-pass membrane protein</topology>
    </subcellularLocation>
</comment>
<dbReference type="Pfam" id="PF01926">
    <property type="entry name" value="MMR_HSR1"/>
    <property type="match status" value="1"/>
</dbReference>
<dbReference type="Pfam" id="PF05128">
    <property type="entry name" value="DUF697"/>
    <property type="match status" value="1"/>
</dbReference>
<dbReference type="Gene3D" id="3.40.50.300">
    <property type="entry name" value="P-loop containing nucleotide triphosphate hydrolases"/>
    <property type="match status" value="1"/>
</dbReference>
<feature type="transmembrane region" description="Helical" evidence="5">
    <location>
        <begin position="352"/>
        <end position="375"/>
    </location>
</feature>
<dbReference type="OrthoDB" id="9255830at2"/>
<evidence type="ECO:0000256" key="3">
    <source>
        <dbReference type="ARBA" id="ARBA00022989"/>
    </source>
</evidence>
<gene>
    <name evidence="7" type="ORF">RF007C_12620</name>
</gene>
<comment type="caution">
    <text evidence="7">The sequence shown here is derived from an EMBL/GenBank/DDBJ whole genome shotgun (WGS) entry which is preliminary data.</text>
</comment>
<organism evidence="7 8">
    <name type="scientific">Ruminococcus flavefaciens 007c</name>
    <dbReference type="NCBI Taxonomy" id="1341157"/>
    <lineage>
        <taxon>Bacteria</taxon>
        <taxon>Bacillati</taxon>
        <taxon>Bacillota</taxon>
        <taxon>Clostridia</taxon>
        <taxon>Eubacteriales</taxon>
        <taxon>Oscillospiraceae</taxon>
        <taxon>Ruminococcus</taxon>
    </lineage>
</organism>
<dbReference type="RefSeq" id="WP_051456530.1">
    <property type="nucleotide sequence ID" value="NZ_ATAX01000016.1"/>
</dbReference>
<evidence type="ECO:0000259" key="6">
    <source>
        <dbReference type="Pfam" id="PF01926"/>
    </source>
</evidence>
<accession>W7UGX9</accession>
<dbReference type="GO" id="GO:0016020">
    <property type="term" value="C:membrane"/>
    <property type="evidence" value="ECO:0007669"/>
    <property type="project" value="UniProtKB-SubCell"/>
</dbReference>
<keyword evidence="4 5" id="KW-0472">Membrane</keyword>
<evidence type="ECO:0000313" key="8">
    <source>
        <dbReference type="Proteomes" id="UP000019365"/>
    </source>
</evidence>
<keyword evidence="3 5" id="KW-1133">Transmembrane helix</keyword>
<dbReference type="SUPFAM" id="SSF52540">
    <property type="entry name" value="P-loop containing nucleoside triphosphate hydrolases"/>
    <property type="match status" value="1"/>
</dbReference>
<dbReference type="InterPro" id="IPR027417">
    <property type="entry name" value="P-loop_NTPase"/>
</dbReference>
<dbReference type="PATRIC" id="fig|1341157.4.peg.1117"/>
<feature type="transmembrane region" description="Helical" evidence="5">
    <location>
        <begin position="325"/>
        <end position="346"/>
    </location>
</feature>
<dbReference type="AlphaFoldDB" id="W7UGX9"/>
<dbReference type="InterPro" id="IPR021147">
    <property type="entry name" value="DUF697"/>
</dbReference>
<evidence type="ECO:0000256" key="5">
    <source>
        <dbReference type="SAM" id="Phobius"/>
    </source>
</evidence>
<dbReference type="eggNOG" id="COG3596">
    <property type="taxonomic scope" value="Bacteria"/>
</dbReference>
<keyword evidence="8" id="KW-1185">Reference proteome</keyword>
<keyword evidence="2 5" id="KW-0812">Transmembrane</keyword>
<dbReference type="eggNOG" id="COG3597">
    <property type="taxonomic scope" value="Bacteria"/>
</dbReference>
<dbReference type="GO" id="GO:0005525">
    <property type="term" value="F:GTP binding"/>
    <property type="evidence" value="ECO:0007669"/>
    <property type="project" value="InterPro"/>
</dbReference>
<name>W7UGX9_RUMFL</name>
<evidence type="ECO:0000256" key="2">
    <source>
        <dbReference type="ARBA" id="ARBA00022692"/>
    </source>
</evidence>
<sequence length="447" mass="48146">MNKQDGREKKLPQLTKKVIGKVLKKKDVLPDKEDAGIPGQELADKVISKMKSYKEDLSHLNIIICGKTGVGKSTLINSVFCGNLADTGIGFPVTSEIRLFPDENFRTDIPLRIYDTPGFELDAVQRSSIKEQIKSVIDAGNGNDDRCIHCIWYCINTMASKIEQEEINYINELRQLTAFGSDGEKRSVPVIIVLTQSIVKSRADQLTKVIKSSDSLANAVIPVLAREEAIDSRTTVKAFGMDKLVEKTEELAPFISDTLTSVQIVSLKQKQKNCRSVVNLAAVTALGVGAAPVPFADAPLLVSAEIAMIAKITVLFGFEADKSVMMGILSSALGTGGATLLGRTVVSNLLKLTGVGAVAGGLISGSTAAVITIALGEAYIQLLSMVFRGELKKTDLSSDKGRKKFRQLFKEALKTSKDSNIYKSLSADGSSEVLTEGQTIGDTQENK</sequence>
<dbReference type="Proteomes" id="UP000019365">
    <property type="component" value="Unassembled WGS sequence"/>
</dbReference>
<evidence type="ECO:0000256" key="4">
    <source>
        <dbReference type="ARBA" id="ARBA00023136"/>
    </source>
</evidence>